<comment type="caution">
    <text evidence="3">The sequence shown here is derived from an EMBL/GenBank/DDBJ whole genome shotgun (WGS) entry which is preliminary data.</text>
</comment>
<keyword evidence="1" id="KW-0233">DNA recombination</keyword>
<dbReference type="GO" id="GO:0043139">
    <property type="term" value="F:5'-3' DNA helicase activity"/>
    <property type="evidence" value="ECO:0007669"/>
    <property type="project" value="UniProtKB-EC"/>
</dbReference>
<gene>
    <name evidence="3" type="ORF">PACLA_8A060391</name>
</gene>
<comment type="similarity">
    <text evidence="1">Belongs to the helicase family.</text>
</comment>
<protein>
    <recommendedName>
        <fullName evidence="1">ATP-dependent DNA helicase</fullName>
        <ecNumber evidence="1">5.6.2.3</ecNumber>
    </recommendedName>
</protein>
<keyword evidence="1 3" id="KW-0347">Helicase</keyword>
<dbReference type="GO" id="GO:0006281">
    <property type="term" value="P:DNA repair"/>
    <property type="evidence" value="ECO:0007669"/>
    <property type="project" value="UniProtKB-KW"/>
</dbReference>
<keyword evidence="1" id="KW-0378">Hydrolase</keyword>
<dbReference type="AlphaFoldDB" id="A0A6S7G4M8"/>
<evidence type="ECO:0000313" key="3">
    <source>
        <dbReference type="EMBL" id="CAB3980771.1"/>
    </source>
</evidence>
<evidence type="ECO:0000313" key="4">
    <source>
        <dbReference type="Proteomes" id="UP001152795"/>
    </source>
</evidence>
<keyword evidence="1" id="KW-0067">ATP-binding</keyword>
<dbReference type="PANTHER" id="PTHR47642:SF8">
    <property type="entry name" value="ATP-DEPENDENT DNA HELICASE"/>
    <property type="match status" value="1"/>
</dbReference>
<proteinExistence type="inferred from homology"/>
<dbReference type="EMBL" id="CACRXK020000322">
    <property type="protein sequence ID" value="CAB3980771.1"/>
    <property type="molecule type" value="Genomic_DNA"/>
</dbReference>
<sequence length="1077" mass="123565">MSELLRTACEEARQGNASIKQQVRDIGNKFLNNVEISAQEAAYIVLQLPMRKSSRQVVFINTLPPEDRVQLLKPMQEINDMEDDPDEIYASGLIKRYTKRPAKLENLSLADWAAWYDACGKPYIKPSCQLDIDNYPLETNLDNNDDYEEKESETKNKKRAKARIIRSVCFNKDVDSEKHYRELIMLFTSWRNETTDLIKDCSSYQEHYLRLKNTIDEQMKQYAICSEDLDDIQDQLHNMDHNDDNHDLVAPGTQNVERQDESEGTQDLHPELNANYDLSGDLGIPSTASNTEQLILHEEQDDVYRSMVQKLNKEQKEFFYHLLHLIKISQKPFYCFLSGGAGVGKSHLTKCLYQAALKFYNTRAGDDFHQVKILMLAPTGKAAFNIKGNTIHNALAIPACQSLKNYIPLDSSRLNSLRCRLGGLKLIFLDEISMVGSTMFNVQINNRLKDIKGSKDDFGGVSIVAIGDLFQLEPVMDRYIFKNLDNSEYAILALNKWQDYFNMFELQEIMRQRESKVFAEILNRLREGKHTKNDILKLKERLIKENSMQEPMDVPHLFIQNQKVNEFNKRVHNAATGEKFSIKAVDSVIGANSAQLRDKILSQIPDDPRKTKQIASNLQLSVGERTEIALNVRTDDGMTNGASNVVKKIQLNQRDKPSGVIWVQFDHSDVGEKTRHENRNLYVQGIDSTWTPIKPITTQFRIGRNQTAQVVRKQFPLRPAAAKTIHRSQGDTEQNIVVNFTTRRAIPHIHYVGLSRVTTIEGLFITDLCEEKIAVNPHVAAEMEMLRKERALKLSVTPIYQINQVSFKLCYLNTRSLHKHIDDVRHELNFTNTDINIFSETRIMTSDDNIMYEIDGYTLFRNDGHCSTSRPFGGMAVFSRVEFLPGYPRCHTAKMCHLHSPHKNRYYQHQFHQLFQCVLLHLCLLHPIGVSQNIEICLIMLLQEQSPIKGKKQKVATCSLKSMCMGKCNDEKPPTTVRDRTVQSNAGLGDAVLSFNLDGESAHCHDKLIQKFHKLATCGYQLFLYHHGGEESILCPTICTKEIKRIRPQQKDIRADNEEQEEDIPIVHVDYVSHFKI</sequence>
<name>A0A6S7G4M8_PARCT</name>
<feature type="domain" description="DNA helicase Pif1-like DEAD-box helicase" evidence="2">
    <location>
        <begin position="310"/>
        <end position="532"/>
    </location>
</feature>
<dbReference type="PANTHER" id="PTHR47642">
    <property type="entry name" value="ATP-DEPENDENT DNA HELICASE"/>
    <property type="match status" value="1"/>
</dbReference>
<dbReference type="Proteomes" id="UP001152795">
    <property type="component" value="Unassembled WGS sequence"/>
</dbReference>
<dbReference type="GO" id="GO:0000723">
    <property type="term" value="P:telomere maintenance"/>
    <property type="evidence" value="ECO:0007669"/>
    <property type="project" value="InterPro"/>
</dbReference>
<dbReference type="EC" id="5.6.2.3" evidence="1"/>
<dbReference type="GO" id="GO:0006310">
    <property type="term" value="P:DNA recombination"/>
    <property type="evidence" value="ECO:0007669"/>
    <property type="project" value="UniProtKB-KW"/>
</dbReference>
<organism evidence="3 4">
    <name type="scientific">Paramuricea clavata</name>
    <name type="common">Red gorgonian</name>
    <name type="synonym">Violescent sea-whip</name>
    <dbReference type="NCBI Taxonomy" id="317549"/>
    <lineage>
        <taxon>Eukaryota</taxon>
        <taxon>Metazoa</taxon>
        <taxon>Cnidaria</taxon>
        <taxon>Anthozoa</taxon>
        <taxon>Octocorallia</taxon>
        <taxon>Malacalcyonacea</taxon>
        <taxon>Plexauridae</taxon>
        <taxon>Paramuricea</taxon>
    </lineage>
</organism>
<dbReference type="InterPro" id="IPR010285">
    <property type="entry name" value="DNA_helicase_pif1-like_DEAD"/>
</dbReference>
<dbReference type="SUPFAM" id="SSF52540">
    <property type="entry name" value="P-loop containing nucleoside triphosphate hydrolases"/>
    <property type="match status" value="2"/>
</dbReference>
<keyword evidence="1" id="KW-0234">DNA repair</keyword>
<comment type="cofactor">
    <cofactor evidence="1">
        <name>Mg(2+)</name>
        <dbReference type="ChEBI" id="CHEBI:18420"/>
    </cofactor>
</comment>
<dbReference type="Pfam" id="PF05970">
    <property type="entry name" value="PIF1"/>
    <property type="match status" value="1"/>
</dbReference>
<dbReference type="Gene3D" id="3.40.50.300">
    <property type="entry name" value="P-loop containing nucleotide triphosphate hydrolases"/>
    <property type="match status" value="1"/>
</dbReference>
<keyword evidence="4" id="KW-1185">Reference proteome</keyword>
<evidence type="ECO:0000256" key="1">
    <source>
        <dbReference type="RuleBase" id="RU363044"/>
    </source>
</evidence>
<reference evidence="3" key="1">
    <citation type="submission" date="2020-04" db="EMBL/GenBank/DDBJ databases">
        <authorList>
            <person name="Alioto T."/>
            <person name="Alioto T."/>
            <person name="Gomez Garrido J."/>
        </authorList>
    </citation>
    <scope>NUCLEOTIDE SEQUENCE</scope>
    <source>
        <strain evidence="3">A484AB</strain>
    </source>
</reference>
<comment type="catalytic activity">
    <reaction evidence="1">
        <text>ATP + H2O = ADP + phosphate + H(+)</text>
        <dbReference type="Rhea" id="RHEA:13065"/>
        <dbReference type="ChEBI" id="CHEBI:15377"/>
        <dbReference type="ChEBI" id="CHEBI:15378"/>
        <dbReference type="ChEBI" id="CHEBI:30616"/>
        <dbReference type="ChEBI" id="CHEBI:43474"/>
        <dbReference type="ChEBI" id="CHEBI:456216"/>
        <dbReference type="EC" id="5.6.2.3"/>
    </reaction>
</comment>
<accession>A0A6S7G4M8</accession>
<evidence type="ECO:0000259" key="2">
    <source>
        <dbReference type="Pfam" id="PF05970"/>
    </source>
</evidence>
<keyword evidence="1" id="KW-0227">DNA damage</keyword>
<dbReference type="InterPro" id="IPR027417">
    <property type="entry name" value="P-loop_NTPase"/>
</dbReference>
<dbReference type="GO" id="GO:0016787">
    <property type="term" value="F:hydrolase activity"/>
    <property type="evidence" value="ECO:0007669"/>
    <property type="project" value="UniProtKB-KW"/>
</dbReference>
<keyword evidence="1" id="KW-0547">Nucleotide-binding</keyword>
<dbReference type="GO" id="GO:0005524">
    <property type="term" value="F:ATP binding"/>
    <property type="evidence" value="ECO:0007669"/>
    <property type="project" value="UniProtKB-KW"/>
</dbReference>
<dbReference type="OrthoDB" id="6098332at2759"/>
<dbReference type="InterPro" id="IPR051055">
    <property type="entry name" value="PIF1_helicase"/>
</dbReference>